<sequence>MIVKKRGLLANERLGSERIGLELQGHDVGTETCITPFMIAQRERGGRWNDCLATDRHGLLSAKLRALIRAAGCWTSQ</sequence>
<dbReference type="VEuPathDB" id="FungiDB:HpaG808649"/>
<dbReference type="InParanoid" id="M4BQG0"/>
<name>M4BQG0_HYAAE</name>
<protein>
    <submittedName>
        <fullName evidence="1">Uncharacterized protein</fullName>
    </submittedName>
</protein>
<keyword evidence="2" id="KW-1185">Reference proteome</keyword>
<accession>M4BQG0</accession>
<evidence type="ECO:0000313" key="1">
    <source>
        <dbReference type="EnsemblProtists" id="HpaP808649"/>
    </source>
</evidence>
<proteinExistence type="predicted"/>
<evidence type="ECO:0000313" key="2">
    <source>
        <dbReference type="Proteomes" id="UP000011713"/>
    </source>
</evidence>
<organism evidence="1 2">
    <name type="scientific">Hyaloperonospora arabidopsidis (strain Emoy2)</name>
    <name type="common">Downy mildew agent</name>
    <name type="synonym">Peronospora arabidopsidis</name>
    <dbReference type="NCBI Taxonomy" id="559515"/>
    <lineage>
        <taxon>Eukaryota</taxon>
        <taxon>Sar</taxon>
        <taxon>Stramenopiles</taxon>
        <taxon>Oomycota</taxon>
        <taxon>Peronosporomycetes</taxon>
        <taxon>Peronosporales</taxon>
        <taxon>Peronosporaceae</taxon>
        <taxon>Hyaloperonospora</taxon>
    </lineage>
</organism>
<dbReference type="Proteomes" id="UP000011713">
    <property type="component" value="Unassembled WGS sequence"/>
</dbReference>
<dbReference type="EnsemblProtists" id="HpaT808649">
    <property type="protein sequence ID" value="HpaP808649"/>
    <property type="gene ID" value="HpaG808649"/>
</dbReference>
<dbReference type="AlphaFoldDB" id="M4BQG0"/>
<reference evidence="2" key="1">
    <citation type="journal article" date="2010" name="Science">
        <title>Signatures of adaptation to obligate biotrophy in the Hyaloperonospora arabidopsidis genome.</title>
        <authorList>
            <person name="Baxter L."/>
            <person name="Tripathy S."/>
            <person name="Ishaque N."/>
            <person name="Boot N."/>
            <person name="Cabral A."/>
            <person name="Kemen E."/>
            <person name="Thines M."/>
            <person name="Ah-Fong A."/>
            <person name="Anderson R."/>
            <person name="Badejoko W."/>
            <person name="Bittner-Eddy P."/>
            <person name="Boore J.L."/>
            <person name="Chibucos M.C."/>
            <person name="Coates M."/>
            <person name="Dehal P."/>
            <person name="Delehaunty K."/>
            <person name="Dong S."/>
            <person name="Downton P."/>
            <person name="Dumas B."/>
            <person name="Fabro G."/>
            <person name="Fronick C."/>
            <person name="Fuerstenberg S.I."/>
            <person name="Fulton L."/>
            <person name="Gaulin E."/>
            <person name="Govers F."/>
            <person name="Hughes L."/>
            <person name="Humphray S."/>
            <person name="Jiang R.H."/>
            <person name="Judelson H."/>
            <person name="Kamoun S."/>
            <person name="Kyung K."/>
            <person name="Meijer H."/>
            <person name="Minx P."/>
            <person name="Morris P."/>
            <person name="Nelson J."/>
            <person name="Phuntumart V."/>
            <person name="Qutob D."/>
            <person name="Rehmany A."/>
            <person name="Rougon-Cardoso A."/>
            <person name="Ryden P."/>
            <person name="Torto-Alalibo T."/>
            <person name="Studholme D."/>
            <person name="Wang Y."/>
            <person name="Win J."/>
            <person name="Wood J."/>
            <person name="Clifton S.W."/>
            <person name="Rogers J."/>
            <person name="Van den Ackerveken G."/>
            <person name="Jones J.D."/>
            <person name="McDowell J.M."/>
            <person name="Beynon J."/>
            <person name="Tyler B.M."/>
        </authorList>
    </citation>
    <scope>NUCLEOTIDE SEQUENCE [LARGE SCALE GENOMIC DNA]</scope>
    <source>
        <strain evidence="2">Emoy2</strain>
    </source>
</reference>
<dbReference type="EMBL" id="JH598563">
    <property type="status" value="NOT_ANNOTATED_CDS"/>
    <property type="molecule type" value="Genomic_DNA"/>
</dbReference>
<dbReference type="HOGENOM" id="CLU_2643303_0_0_1"/>
<reference evidence="1" key="2">
    <citation type="submission" date="2015-06" db="UniProtKB">
        <authorList>
            <consortium name="EnsemblProtists"/>
        </authorList>
    </citation>
    <scope>IDENTIFICATION</scope>
    <source>
        <strain evidence="1">Emoy2</strain>
    </source>
</reference>